<feature type="compositionally biased region" description="Low complexity" evidence="1">
    <location>
        <begin position="153"/>
        <end position="175"/>
    </location>
</feature>
<sequence>MTNSYKMEDIDELLVGLYTNESYPLTQNLTGPFDPIPLEQYENLMGLDNSSSCNSVDSLRPRVPHMQESNQADLAQQHQQQQILTYQHLQHYHTNYAANSTNTNSYYMYQQPLPSPQTPQTPCYNYSPMEETEPDSTDSFDHMDSSAVDSDYDPIYSSPSTVSSVSDTPPETPTTIPRAAKERKKGETVFLRPPAFAEEHVGMFGMINFRKPGAWTRQKSK</sequence>
<dbReference type="KEGG" id="yli:2908985"/>
<reference evidence="2 3" key="1">
    <citation type="journal article" date="2016" name="PLoS ONE">
        <title>Sequence Assembly of Yarrowia lipolytica Strain W29/CLIB89 Shows Transposable Element Diversity.</title>
        <authorList>
            <person name="Magnan C."/>
            <person name="Yu J."/>
            <person name="Chang I."/>
            <person name="Jahn E."/>
            <person name="Kanomata Y."/>
            <person name="Wu J."/>
            <person name="Zeller M."/>
            <person name="Oakes M."/>
            <person name="Baldi P."/>
            <person name="Sandmeyer S."/>
        </authorList>
    </citation>
    <scope>NUCLEOTIDE SEQUENCE [LARGE SCALE GENOMIC DNA]</scope>
    <source>
        <strain evidence="3">CLIB89(W29)</strain>
    </source>
</reference>
<evidence type="ECO:0000313" key="2">
    <source>
        <dbReference type="EMBL" id="AOW06835.1"/>
    </source>
</evidence>
<name>A0A1D8NMI2_YARLL</name>
<proteinExistence type="predicted"/>
<protein>
    <submittedName>
        <fullName evidence="2">Uncharacterized protein</fullName>
    </submittedName>
</protein>
<dbReference type="VEuPathDB" id="FungiDB:YALI0_F08041g"/>
<accession>A0A1D8NMI2</accession>
<dbReference type="Proteomes" id="UP000182444">
    <property type="component" value="Chromosome 1F"/>
</dbReference>
<evidence type="ECO:0000256" key="1">
    <source>
        <dbReference type="SAM" id="MobiDB-lite"/>
    </source>
</evidence>
<gene>
    <name evidence="2" type="ORF">YALI1_F11363g</name>
</gene>
<organism evidence="2 3">
    <name type="scientific">Yarrowia lipolytica</name>
    <name type="common">Candida lipolytica</name>
    <dbReference type="NCBI Taxonomy" id="4952"/>
    <lineage>
        <taxon>Eukaryota</taxon>
        <taxon>Fungi</taxon>
        <taxon>Dikarya</taxon>
        <taxon>Ascomycota</taxon>
        <taxon>Saccharomycotina</taxon>
        <taxon>Dipodascomycetes</taxon>
        <taxon>Dipodascales</taxon>
        <taxon>Dipodascales incertae sedis</taxon>
        <taxon>Yarrowia</taxon>
    </lineage>
</organism>
<feature type="region of interest" description="Disordered" evidence="1">
    <location>
        <begin position="110"/>
        <end position="187"/>
    </location>
</feature>
<evidence type="ECO:0000313" key="3">
    <source>
        <dbReference type="Proteomes" id="UP000182444"/>
    </source>
</evidence>
<dbReference type="GeneID" id="2908985"/>
<dbReference type="RefSeq" id="XP_505145.4">
    <property type="nucleotide sequence ID" value="XM_505145.4"/>
</dbReference>
<dbReference type="AlphaFoldDB" id="A0A1D8NMI2"/>
<dbReference type="EMBL" id="CP017558">
    <property type="protein sequence ID" value="AOW06835.1"/>
    <property type="molecule type" value="Genomic_DNA"/>
</dbReference>
<dbReference type="VEuPathDB" id="FungiDB:YALI1_F11363g"/>